<sequence length="109" mass="11396">MGLWDAMKGSSKGRERGPAPEARLEATVSGRVQGVGFRYWTMGLAREHGLVGYAENLPDGSVEIVAEGSRDGVEHLLSALGSGDTAGSVSGLDHAYADPTGEFSDFGVR</sequence>
<name>A0A9X2KI02_9MICC</name>
<comment type="similarity">
    <text evidence="1 6">Belongs to the acylphosphatase family.</text>
</comment>
<evidence type="ECO:0000259" key="8">
    <source>
        <dbReference type="PROSITE" id="PS51160"/>
    </source>
</evidence>
<evidence type="ECO:0000256" key="3">
    <source>
        <dbReference type="ARBA" id="ARBA00015991"/>
    </source>
</evidence>
<feature type="active site" evidence="5">
    <location>
        <position position="56"/>
    </location>
</feature>
<protein>
    <recommendedName>
        <fullName evidence="3 5">acylphosphatase</fullName>
        <ecNumber evidence="2 5">3.6.1.7</ecNumber>
    </recommendedName>
</protein>
<keyword evidence="5" id="KW-0378">Hydrolase</keyword>
<reference evidence="9" key="1">
    <citation type="submission" date="2022-06" db="EMBL/GenBank/DDBJ databases">
        <title>Rothia sp. isolated from sandalwood seedling.</title>
        <authorList>
            <person name="Tuikhar N."/>
            <person name="Kirdat K."/>
            <person name="Thorat V."/>
            <person name="Swetha P."/>
            <person name="Padma S."/>
            <person name="Sundararaj R."/>
            <person name="Yadav A."/>
        </authorList>
    </citation>
    <scope>NUCLEOTIDE SEQUENCE</scope>
    <source>
        <strain evidence="9">AR01</strain>
    </source>
</reference>
<dbReference type="Proteomes" id="UP001139502">
    <property type="component" value="Unassembled WGS sequence"/>
</dbReference>
<comment type="catalytic activity">
    <reaction evidence="4 5">
        <text>an acyl phosphate + H2O = a carboxylate + phosphate + H(+)</text>
        <dbReference type="Rhea" id="RHEA:14965"/>
        <dbReference type="ChEBI" id="CHEBI:15377"/>
        <dbReference type="ChEBI" id="CHEBI:15378"/>
        <dbReference type="ChEBI" id="CHEBI:29067"/>
        <dbReference type="ChEBI" id="CHEBI:43474"/>
        <dbReference type="ChEBI" id="CHEBI:59918"/>
        <dbReference type="EC" id="3.6.1.7"/>
    </reaction>
</comment>
<evidence type="ECO:0000256" key="4">
    <source>
        <dbReference type="ARBA" id="ARBA00047645"/>
    </source>
</evidence>
<dbReference type="SUPFAM" id="SSF54975">
    <property type="entry name" value="Acylphosphatase/BLUF domain-like"/>
    <property type="match status" value="1"/>
</dbReference>
<dbReference type="PROSITE" id="PS00150">
    <property type="entry name" value="ACYLPHOSPHATASE_1"/>
    <property type="match status" value="1"/>
</dbReference>
<dbReference type="AlphaFoldDB" id="A0A9X2KI02"/>
<dbReference type="Pfam" id="PF00708">
    <property type="entry name" value="Acylphosphatase"/>
    <property type="match status" value="1"/>
</dbReference>
<evidence type="ECO:0000256" key="7">
    <source>
        <dbReference type="SAM" id="MobiDB-lite"/>
    </source>
</evidence>
<gene>
    <name evidence="9" type="ORF">NBM05_04680</name>
</gene>
<keyword evidence="10" id="KW-1185">Reference proteome</keyword>
<feature type="active site" evidence="5">
    <location>
        <position position="38"/>
    </location>
</feature>
<proteinExistence type="inferred from homology"/>
<organism evidence="9 10">
    <name type="scientific">Rothia santali</name>
    <dbReference type="NCBI Taxonomy" id="2949643"/>
    <lineage>
        <taxon>Bacteria</taxon>
        <taxon>Bacillati</taxon>
        <taxon>Actinomycetota</taxon>
        <taxon>Actinomycetes</taxon>
        <taxon>Micrococcales</taxon>
        <taxon>Micrococcaceae</taxon>
        <taxon>Rothia</taxon>
    </lineage>
</organism>
<dbReference type="InterPro" id="IPR036046">
    <property type="entry name" value="Acylphosphatase-like_dom_sf"/>
</dbReference>
<dbReference type="InterPro" id="IPR017968">
    <property type="entry name" value="Acylphosphatase_CS"/>
</dbReference>
<dbReference type="PANTHER" id="PTHR47268">
    <property type="entry name" value="ACYLPHOSPHATASE"/>
    <property type="match status" value="1"/>
</dbReference>
<feature type="domain" description="Acylphosphatase-like" evidence="8">
    <location>
        <begin position="23"/>
        <end position="109"/>
    </location>
</feature>
<evidence type="ECO:0000256" key="6">
    <source>
        <dbReference type="RuleBase" id="RU004168"/>
    </source>
</evidence>
<dbReference type="EMBL" id="JANAFB010000008">
    <property type="protein sequence ID" value="MCP3425334.1"/>
    <property type="molecule type" value="Genomic_DNA"/>
</dbReference>
<evidence type="ECO:0000256" key="1">
    <source>
        <dbReference type="ARBA" id="ARBA00005614"/>
    </source>
</evidence>
<evidence type="ECO:0000313" key="10">
    <source>
        <dbReference type="Proteomes" id="UP001139502"/>
    </source>
</evidence>
<evidence type="ECO:0000256" key="5">
    <source>
        <dbReference type="PROSITE-ProRule" id="PRU00520"/>
    </source>
</evidence>
<evidence type="ECO:0000256" key="2">
    <source>
        <dbReference type="ARBA" id="ARBA00012150"/>
    </source>
</evidence>
<comment type="caution">
    <text evidence="9">The sequence shown here is derived from an EMBL/GenBank/DDBJ whole genome shotgun (WGS) entry which is preliminary data.</text>
</comment>
<dbReference type="GO" id="GO:0003998">
    <property type="term" value="F:acylphosphatase activity"/>
    <property type="evidence" value="ECO:0007669"/>
    <property type="project" value="UniProtKB-EC"/>
</dbReference>
<dbReference type="InterPro" id="IPR001792">
    <property type="entry name" value="Acylphosphatase-like_dom"/>
</dbReference>
<dbReference type="EC" id="3.6.1.7" evidence="2 5"/>
<feature type="region of interest" description="Disordered" evidence="7">
    <location>
        <begin position="1"/>
        <end position="25"/>
    </location>
</feature>
<dbReference type="Gene3D" id="3.30.70.100">
    <property type="match status" value="1"/>
</dbReference>
<feature type="compositionally biased region" description="Basic and acidic residues" evidence="7">
    <location>
        <begin position="12"/>
        <end position="24"/>
    </location>
</feature>
<evidence type="ECO:0000313" key="9">
    <source>
        <dbReference type="EMBL" id="MCP3425334.1"/>
    </source>
</evidence>
<dbReference type="PROSITE" id="PS51160">
    <property type="entry name" value="ACYLPHOSPHATASE_3"/>
    <property type="match status" value="1"/>
</dbReference>
<dbReference type="InterPro" id="IPR020456">
    <property type="entry name" value="Acylphosphatase"/>
</dbReference>
<dbReference type="RefSeq" id="WP_254165479.1">
    <property type="nucleotide sequence ID" value="NZ_JANAFB010000008.1"/>
</dbReference>
<accession>A0A9X2KI02</accession>
<dbReference type="PANTHER" id="PTHR47268:SF4">
    <property type="entry name" value="ACYLPHOSPHATASE"/>
    <property type="match status" value="1"/>
</dbReference>